<reference evidence="1 2" key="1">
    <citation type="submission" date="2024-07" db="EMBL/GenBank/DDBJ databases">
        <authorList>
            <person name="Pitt A."/>
            <person name="Hahn M.W."/>
        </authorList>
    </citation>
    <scope>NUCLEOTIDE SEQUENCE [LARGE SCALE GENOMIC DNA]</scope>
    <source>
        <strain evidence="1 2">2-AUSEE-184A6</strain>
    </source>
</reference>
<dbReference type="Proteomes" id="UP001623559">
    <property type="component" value="Unassembled WGS sequence"/>
</dbReference>
<dbReference type="RefSeq" id="WP_406778484.1">
    <property type="nucleotide sequence ID" value="NZ_JBEWZG010000003.1"/>
</dbReference>
<dbReference type="Pfam" id="PF22278">
    <property type="entry name" value="DUF6958"/>
    <property type="match status" value="1"/>
</dbReference>
<protein>
    <submittedName>
        <fullName evidence="1">Uncharacterized protein</fullName>
    </submittedName>
</protein>
<evidence type="ECO:0000313" key="2">
    <source>
        <dbReference type="Proteomes" id="UP001623559"/>
    </source>
</evidence>
<accession>A0ABW8SX59</accession>
<proteinExistence type="predicted"/>
<organism evidence="1 2">
    <name type="scientific">Aquirufa novilacunae</name>
    <dbReference type="NCBI Taxonomy" id="3139305"/>
    <lineage>
        <taxon>Bacteria</taxon>
        <taxon>Pseudomonadati</taxon>
        <taxon>Bacteroidota</taxon>
        <taxon>Cytophagia</taxon>
        <taxon>Cytophagales</taxon>
        <taxon>Flectobacillaceae</taxon>
        <taxon>Aquirufa</taxon>
    </lineage>
</organism>
<name>A0ABW8SX59_9BACT</name>
<gene>
    <name evidence="1" type="ORF">V7S74_09305</name>
</gene>
<comment type="caution">
    <text evidence="1">The sequence shown here is derived from an EMBL/GenBank/DDBJ whole genome shotgun (WGS) entry which is preliminary data.</text>
</comment>
<evidence type="ECO:0000313" key="1">
    <source>
        <dbReference type="EMBL" id="MFL0206939.1"/>
    </source>
</evidence>
<dbReference type="EMBL" id="JBEWZG010000003">
    <property type="protein sequence ID" value="MFL0206939.1"/>
    <property type="molecule type" value="Genomic_DNA"/>
</dbReference>
<dbReference type="InterPro" id="IPR054233">
    <property type="entry name" value="DUF6958"/>
</dbReference>
<sequence length="93" mass="10779">MSEERFQTLHPQKGKVNKNIALDKYLFIKSHLLDILTESELSHLELMEELFSRVNGKFTGGVQWYGETVKLDLEARQIIARTSGKPQKYKLKS</sequence>